<comment type="caution">
    <text evidence="2">The sequence shown here is derived from an EMBL/GenBank/DDBJ whole genome shotgun (WGS) entry which is preliminary data.</text>
</comment>
<accession>A0A4S4LFZ7</accession>
<gene>
    <name evidence="2" type="ORF">EW145_g2531</name>
</gene>
<feature type="compositionally biased region" description="Basic residues" evidence="1">
    <location>
        <begin position="34"/>
        <end position="44"/>
    </location>
</feature>
<feature type="compositionally biased region" description="Basic and acidic residues" evidence="1">
    <location>
        <begin position="93"/>
        <end position="104"/>
    </location>
</feature>
<feature type="compositionally biased region" description="Basic and acidic residues" evidence="1">
    <location>
        <begin position="168"/>
        <end position="184"/>
    </location>
</feature>
<feature type="region of interest" description="Disordered" evidence="1">
    <location>
        <begin position="1"/>
        <end position="60"/>
    </location>
</feature>
<dbReference type="AlphaFoldDB" id="A0A4S4LFZ7"/>
<feature type="region of interest" description="Disordered" evidence="1">
    <location>
        <begin position="73"/>
        <end position="112"/>
    </location>
</feature>
<evidence type="ECO:0000256" key="1">
    <source>
        <dbReference type="SAM" id="MobiDB-lite"/>
    </source>
</evidence>
<name>A0A4S4LFZ7_9AGAM</name>
<dbReference type="Proteomes" id="UP000308199">
    <property type="component" value="Unassembled WGS sequence"/>
</dbReference>
<protein>
    <submittedName>
        <fullName evidence="2">Uncharacterized protein</fullName>
    </submittedName>
</protein>
<dbReference type="OrthoDB" id="2497589at2759"/>
<keyword evidence="3" id="KW-1185">Reference proteome</keyword>
<dbReference type="EMBL" id="SGPK01000090">
    <property type="protein sequence ID" value="THH08710.1"/>
    <property type="molecule type" value="Genomic_DNA"/>
</dbReference>
<proteinExistence type="predicted"/>
<reference evidence="2 3" key="1">
    <citation type="submission" date="2019-02" db="EMBL/GenBank/DDBJ databases">
        <title>Genome sequencing of the rare red list fungi Phellinidium pouzarii.</title>
        <authorList>
            <person name="Buettner E."/>
            <person name="Kellner H."/>
        </authorList>
    </citation>
    <scope>NUCLEOTIDE SEQUENCE [LARGE SCALE GENOMIC DNA]</scope>
    <source>
        <strain evidence="2 3">DSM 108285</strain>
    </source>
</reference>
<organism evidence="2 3">
    <name type="scientific">Phellinidium pouzarii</name>
    <dbReference type="NCBI Taxonomy" id="167371"/>
    <lineage>
        <taxon>Eukaryota</taxon>
        <taxon>Fungi</taxon>
        <taxon>Dikarya</taxon>
        <taxon>Basidiomycota</taxon>
        <taxon>Agaricomycotina</taxon>
        <taxon>Agaricomycetes</taxon>
        <taxon>Hymenochaetales</taxon>
        <taxon>Hymenochaetaceae</taxon>
        <taxon>Phellinidium</taxon>
    </lineage>
</organism>
<evidence type="ECO:0000313" key="2">
    <source>
        <dbReference type="EMBL" id="THH08710.1"/>
    </source>
</evidence>
<evidence type="ECO:0000313" key="3">
    <source>
        <dbReference type="Proteomes" id="UP000308199"/>
    </source>
</evidence>
<sequence length="200" mass="20442">MAGTKRSAAESGEGRSTRASKAAKTDDNQAIPSKNKKSSLGKKGPKVETRASLAPSAFKSKALPLHVHITHTPPVIGESNGAAVDAAADADAEDTKSKTTEERVPAASADPGAIGSVTLLPSVFSTGSYGWKGSKRVTIAMPNADGGEGEEKVQVMITINATVIGSKKTKDDGKEGDSEVKEGAEEVADGEVLPAEAAEE</sequence>
<feature type="region of interest" description="Disordered" evidence="1">
    <location>
        <begin position="166"/>
        <end position="200"/>
    </location>
</feature>